<dbReference type="Proteomes" id="UP000262477">
    <property type="component" value="Unassembled WGS sequence"/>
</dbReference>
<dbReference type="PANTHER" id="PTHR41521:SF4">
    <property type="entry name" value="BLR0684 PROTEIN"/>
    <property type="match status" value="1"/>
</dbReference>
<proteinExistence type="predicted"/>
<protein>
    <submittedName>
        <fullName evidence="2">DUF1330 domain-containing protein</fullName>
    </submittedName>
</protein>
<evidence type="ECO:0000313" key="3">
    <source>
        <dbReference type="Proteomes" id="UP000262477"/>
    </source>
</evidence>
<evidence type="ECO:0000313" key="2">
    <source>
        <dbReference type="EMBL" id="REK90150.1"/>
    </source>
</evidence>
<comment type="caution">
    <text evidence="2">The sequence shown here is derived from an EMBL/GenBank/DDBJ whole genome shotgun (WGS) entry which is preliminary data.</text>
</comment>
<reference evidence="2 3" key="1">
    <citation type="submission" date="2018-08" db="EMBL/GenBank/DDBJ databases">
        <title>Streptomyces NEAU-D10 sp. nov., a novel Actinomycete isolated from soil.</title>
        <authorList>
            <person name="Jin L."/>
        </authorList>
    </citation>
    <scope>NUCLEOTIDE SEQUENCE [LARGE SCALE GENOMIC DNA]</scope>
    <source>
        <strain evidence="2 3">NEAU-D10</strain>
    </source>
</reference>
<dbReference type="InterPro" id="IPR011008">
    <property type="entry name" value="Dimeric_a/b-barrel"/>
</dbReference>
<keyword evidence="3" id="KW-1185">Reference proteome</keyword>
<dbReference type="Gene3D" id="3.30.70.100">
    <property type="match status" value="1"/>
</dbReference>
<dbReference type="RefSeq" id="WP_128506354.1">
    <property type="nucleotide sequence ID" value="NZ_QUAC01000082.1"/>
</dbReference>
<gene>
    <name evidence="2" type="ORF">DY245_11625</name>
</gene>
<dbReference type="InterPro" id="IPR010753">
    <property type="entry name" value="DUF1330"/>
</dbReference>
<evidence type="ECO:0000259" key="1">
    <source>
        <dbReference type="Pfam" id="PF07045"/>
    </source>
</evidence>
<accession>A0A371Q628</accession>
<name>A0A371Q628_STRIH</name>
<dbReference type="Pfam" id="PF07045">
    <property type="entry name" value="DUF1330"/>
    <property type="match status" value="1"/>
</dbReference>
<dbReference type="EMBL" id="QUAC01000082">
    <property type="protein sequence ID" value="REK90150.1"/>
    <property type="molecule type" value="Genomic_DNA"/>
</dbReference>
<dbReference type="SUPFAM" id="SSF54909">
    <property type="entry name" value="Dimeric alpha+beta barrel"/>
    <property type="match status" value="1"/>
</dbReference>
<feature type="domain" description="DUF1330" evidence="1">
    <location>
        <begin position="2"/>
        <end position="95"/>
    </location>
</feature>
<organism evidence="2 3">
    <name type="scientific">Streptomyces inhibens</name>
    <dbReference type="NCBI Taxonomy" id="2293571"/>
    <lineage>
        <taxon>Bacteria</taxon>
        <taxon>Bacillati</taxon>
        <taxon>Actinomycetota</taxon>
        <taxon>Actinomycetes</taxon>
        <taxon>Kitasatosporales</taxon>
        <taxon>Streptomycetaceae</taxon>
        <taxon>Streptomyces</taxon>
    </lineage>
</organism>
<sequence length="113" mass="12324">MSAFAIAHLRPADPHPDIAAYVERIQATLDPFGGRFRVHNAVVEVKEGGWPGFVVVIEFPGIDEARAWYDSPEYQEILPLRTQHIDGDTVLVPGVAPDYDASVTAAARRAEAA</sequence>
<dbReference type="OrthoDB" id="9806380at2"/>
<dbReference type="PANTHER" id="PTHR41521">
    <property type="match status" value="1"/>
</dbReference>
<dbReference type="AlphaFoldDB" id="A0A371Q628"/>